<feature type="domain" description="Amidohydrolase-related" evidence="2">
    <location>
        <begin position="11"/>
        <end position="263"/>
    </location>
</feature>
<evidence type="ECO:0000256" key="1">
    <source>
        <dbReference type="SAM" id="MobiDB-lite"/>
    </source>
</evidence>
<reference evidence="3 4" key="1">
    <citation type="submission" date="2018-12" db="EMBL/GenBank/DDBJ databases">
        <title>Draft genome sequence of Haloarcula hispinica strain 18.1, an halophilic archaeon isolated from Chott El Jerid of Southern Tunisia.</title>
        <authorList>
            <person name="Najjari A."/>
            <person name="Ben Dhia O."/>
            <person name="Ferjani R."/>
            <person name="Mahjoubi M."/>
            <person name="Sghaier H."/>
            <person name="Elshahed M."/>
            <person name="Ouzari H.I."/>
            <person name="Cherid A."/>
            <person name="Youssef N."/>
        </authorList>
    </citation>
    <scope>NUCLEOTIDE SEQUENCE [LARGE SCALE GENOMIC DNA]</scope>
    <source>
        <strain evidence="3 4">18.1</strain>
    </source>
</reference>
<dbReference type="AlphaFoldDB" id="A0A482TDH0"/>
<comment type="caution">
    <text evidence="3">The sequence shown here is derived from an EMBL/GenBank/DDBJ whole genome shotgun (WGS) entry which is preliminary data.</text>
</comment>
<dbReference type="InterPro" id="IPR006680">
    <property type="entry name" value="Amidohydro-rel"/>
</dbReference>
<keyword evidence="3" id="KW-0378">Hydrolase</keyword>
<proteinExistence type="predicted"/>
<gene>
    <name evidence="3" type="ORF">ELS20_09035</name>
</gene>
<sequence>MLELEHGFRVVDVHARLEPDEQRRPRDGIGDPEQLEREMHQAGVVRSVVFPGERDGSYLKANNAVARMTVERPMVAFARVNGARDPGTGPGSTLRNLASSRTEEHTSPEDIEQYAYDDRFYGFKLHPPTDGLPDEEVLAELASVSLPVIVHGGEEFPPETVAESLLAYDFPVILSHFGAHPLRRDLMERAIDLLETHDNLYHDTSAVRYRRPMERAILEHPDRVLFGSGVPSVHPNVAVMEILTLDVPEDAMRKVFSNNPNRVIEALAP</sequence>
<evidence type="ECO:0000259" key="2">
    <source>
        <dbReference type="Pfam" id="PF04909"/>
    </source>
</evidence>
<accession>A0A482TDH0</accession>
<protein>
    <submittedName>
        <fullName evidence="3">Amidohydrolase</fullName>
    </submittedName>
</protein>
<evidence type="ECO:0000313" key="3">
    <source>
        <dbReference type="EMBL" id="RYJ10129.1"/>
    </source>
</evidence>
<dbReference type="SUPFAM" id="SSF51556">
    <property type="entry name" value="Metallo-dependent hydrolases"/>
    <property type="match status" value="1"/>
</dbReference>
<evidence type="ECO:0000313" key="4">
    <source>
        <dbReference type="Proteomes" id="UP000293535"/>
    </source>
</evidence>
<feature type="region of interest" description="Disordered" evidence="1">
    <location>
        <begin position="81"/>
        <end position="108"/>
    </location>
</feature>
<dbReference type="GO" id="GO:0016787">
    <property type="term" value="F:hydrolase activity"/>
    <property type="evidence" value="ECO:0007669"/>
    <property type="project" value="UniProtKB-KW"/>
</dbReference>
<organism evidence="3 4">
    <name type="scientific">Haloarcula hispanica</name>
    <dbReference type="NCBI Taxonomy" id="51589"/>
    <lineage>
        <taxon>Archaea</taxon>
        <taxon>Methanobacteriati</taxon>
        <taxon>Methanobacteriota</taxon>
        <taxon>Stenosarchaea group</taxon>
        <taxon>Halobacteria</taxon>
        <taxon>Halobacteriales</taxon>
        <taxon>Haloarculaceae</taxon>
        <taxon>Haloarcula</taxon>
    </lineage>
</organism>
<dbReference type="CDD" id="cd01292">
    <property type="entry name" value="metallo-dependent_hydrolases"/>
    <property type="match status" value="1"/>
</dbReference>
<dbReference type="EMBL" id="RZIG01000002">
    <property type="protein sequence ID" value="RYJ10129.1"/>
    <property type="molecule type" value="Genomic_DNA"/>
</dbReference>
<dbReference type="Gene3D" id="3.20.20.140">
    <property type="entry name" value="Metal-dependent hydrolases"/>
    <property type="match status" value="1"/>
</dbReference>
<dbReference type="Proteomes" id="UP000293535">
    <property type="component" value="Unassembled WGS sequence"/>
</dbReference>
<feature type="compositionally biased region" description="Polar residues" evidence="1">
    <location>
        <begin position="91"/>
        <end position="100"/>
    </location>
</feature>
<dbReference type="Pfam" id="PF04909">
    <property type="entry name" value="Amidohydro_2"/>
    <property type="match status" value="1"/>
</dbReference>
<name>A0A482TDH0_HALHI</name>
<dbReference type="RefSeq" id="WP_129755481.1">
    <property type="nucleotide sequence ID" value="NZ_JAFKAA010000002.1"/>
</dbReference>
<dbReference type="InterPro" id="IPR032466">
    <property type="entry name" value="Metal_Hydrolase"/>
</dbReference>